<evidence type="ECO:0000256" key="2">
    <source>
        <dbReference type="ARBA" id="ARBA00023125"/>
    </source>
</evidence>
<dbReference type="Pfam" id="PF07729">
    <property type="entry name" value="FCD"/>
    <property type="match status" value="1"/>
</dbReference>
<keyword evidence="1" id="KW-0805">Transcription regulation</keyword>
<dbReference type="SUPFAM" id="SSF48008">
    <property type="entry name" value="GntR ligand-binding domain-like"/>
    <property type="match status" value="1"/>
</dbReference>
<dbReference type="Gene3D" id="1.20.120.530">
    <property type="entry name" value="GntR ligand-binding domain-like"/>
    <property type="match status" value="1"/>
</dbReference>
<sequence length="234" mass="26246">MFELPAAGERRYLQIANDLLSRIAAGEFPPGSRLPPERELASSLQVSRATVREALLALELMRAIEIRLGSGVFVLPEAARGAGRAAGLVPAAAGPSEILEMRRLIEGESAYRAAQRGTEAQFEAIGKAVKRMQVAIHDLPRFDRADIEFHLLIAEASGNRLVESYIAHLWNEMRTNPMWDRWYDRTRATQHRHRSAEDHEAIHRALTRRLPEVAASAMQAHVDILAQRFMDLEI</sequence>
<dbReference type="OrthoDB" id="9812645at2"/>
<dbReference type="InterPro" id="IPR036390">
    <property type="entry name" value="WH_DNA-bd_sf"/>
</dbReference>
<evidence type="ECO:0000313" key="5">
    <source>
        <dbReference type="EMBL" id="SJZ73468.1"/>
    </source>
</evidence>
<keyword evidence="6" id="KW-1185">Reference proteome</keyword>
<dbReference type="Proteomes" id="UP000190135">
    <property type="component" value="Unassembled WGS sequence"/>
</dbReference>
<proteinExistence type="predicted"/>
<dbReference type="SMART" id="SM00895">
    <property type="entry name" value="FCD"/>
    <property type="match status" value="1"/>
</dbReference>
<accession>A0A1T4N3N8</accession>
<dbReference type="PROSITE" id="PS50949">
    <property type="entry name" value="HTH_GNTR"/>
    <property type="match status" value="1"/>
</dbReference>
<dbReference type="RefSeq" id="WP_078707041.1">
    <property type="nucleotide sequence ID" value="NZ_FUXL01000002.1"/>
</dbReference>
<dbReference type="SMART" id="SM00345">
    <property type="entry name" value="HTH_GNTR"/>
    <property type="match status" value="1"/>
</dbReference>
<evidence type="ECO:0000256" key="1">
    <source>
        <dbReference type="ARBA" id="ARBA00023015"/>
    </source>
</evidence>
<keyword evidence="3" id="KW-0804">Transcription</keyword>
<dbReference type="GO" id="GO:0003700">
    <property type="term" value="F:DNA-binding transcription factor activity"/>
    <property type="evidence" value="ECO:0007669"/>
    <property type="project" value="InterPro"/>
</dbReference>
<dbReference type="AlphaFoldDB" id="A0A1T4N3N8"/>
<dbReference type="STRING" id="1365950.SAMN05428963_102392"/>
<gene>
    <name evidence="5" type="ORF">SAMN05428963_102392</name>
</gene>
<dbReference type="InterPro" id="IPR008920">
    <property type="entry name" value="TF_FadR/GntR_C"/>
</dbReference>
<dbReference type="PANTHER" id="PTHR43537:SF5">
    <property type="entry name" value="UXU OPERON TRANSCRIPTIONAL REGULATOR"/>
    <property type="match status" value="1"/>
</dbReference>
<dbReference type="InterPro" id="IPR036388">
    <property type="entry name" value="WH-like_DNA-bd_sf"/>
</dbReference>
<dbReference type="InterPro" id="IPR011711">
    <property type="entry name" value="GntR_C"/>
</dbReference>
<dbReference type="EMBL" id="FUXL01000002">
    <property type="protein sequence ID" value="SJZ73468.1"/>
    <property type="molecule type" value="Genomic_DNA"/>
</dbReference>
<dbReference type="InterPro" id="IPR000524">
    <property type="entry name" value="Tscrpt_reg_HTH_GntR"/>
</dbReference>
<dbReference type="SUPFAM" id="SSF46785">
    <property type="entry name" value="Winged helix' DNA-binding domain"/>
    <property type="match status" value="1"/>
</dbReference>
<keyword evidence="2" id="KW-0238">DNA-binding</keyword>
<feature type="domain" description="HTH gntR-type" evidence="4">
    <location>
        <begin position="9"/>
        <end position="77"/>
    </location>
</feature>
<name>A0A1T4N3N8_9HYPH</name>
<evidence type="ECO:0000259" key="4">
    <source>
        <dbReference type="PROSITE" id="PS50949"/>
    </source>
</evidence>
<protein>
    <submittedName>
        <fullName evidence="5">Transcriptional regulator, GntR family</fullName>
    </submittedName>
</protein>
<dbReference type="Gene3D" id="1.10.10.10">
    <property type="entry name" value="Winged helix-like DNA-binding domain superfamily/Winged helix DNA-binding domain"/>
    <property type="match status" value="1"/>
</dbReference>
<dbReference type="PANTHER" id="PTHR43537">
    <property type="entry name" value="TRANSCRIPTIONAL REGULATOR, GNTR FAMILY"/>
    <property type="match status" value="1"/>
</dbReference>
<dbReference type="GO" id="GO:0003677">
    <property type="term" value="F:DNA binding"/>
    <property type="evidence" value="ECO:0007669"/>
    <property type="project" value="UniProtKB-KW"/>
</dbReference>
<organism evidence="5 6">
    <name type="scientific">Consotaella salsifontis</name>
    <dbReference type="NCBI Taxonomy" id="1365950"/>
    <lineage>
        <taxon>Bacteria</taxon>
        <taxon>Pseudomonadati</taxon>
        <taxon>Pseudomonadota</taxon>
        <taxon>Alphaproteobacteria</taxon>
        <taxon>Hyphomicrobiales</taxon>
        <taxon>Aurantimonadaceae</taxon>
        <taxon>Consotaella</taxon>
    </lineage>
</organism>
<dbReference type="PRINTS" id="PR00035">
    <property type="entry name" value="HTHGNTR"/>
</dbReference>
<reference evidence="5 6" key="1">
    <citation type="submission" date="2017-02" db="EMBL/GenBank/DDBJ databases">
        <authorList>
            <person name="Peterson S.W."/>
        </authorList>
    </citation>
    <scope>NUCLEOTIDE SEQUENCE [LARGE SCALE GENOMIC DNA]</scope>
    <source>
        <strain evidence="5 6">USBA 369</strain>
    </source>
</reference>
<evidence type="ECO:0000313" key="6">
    <source>
        <dbReference type="Proteomes" id="UP000190135"/>
    </source>
</evidence>
<dbReference type="Pfam" id="PF00392">
    <property type="entry name" value="GntR"/>
    <property type="match status" value="1"/>
</dbReference>
<dbReference type="CDD" id="cd07377">
    <property type="entry name" value="WHTH_GntR"/>
    <property type="match status" value="1"/>
</dbReference>
<evidence type="ECO:0000256" key="3">
    <source>
        <dbReference type="ARBA" id="ARBA00023163"/>
    </source>
</evidence>